<organism evidence="2 3">
    <name type="scientific">Cupriavidus gilardii</name>
    <dbReference type="NCBI Taxonomy" id="82541"/>
    <lineage>
        <taxon>Bacteria</taxon>
        <taxon>Pseudomonadati</taxon>
        <taxon>Pseudomonadota</taxon>
        <taxon>Betaproteobacteria</taxon>
        <taxon>Burkholderiales</taxon>
        <taxon>Burkholderiaceae</taxon>
        <taxon>Cupriavidus</taxon>
    </lineage>
</organism>
<protein>
    <submittedName>
        <fullName evidence="2">Uncharacterized protein</fullName>
    </submittedName>
</protein>
<evidence type="ECO:0000313" key="3">
    <source>
        <dbReference type="Proteomes" id="UP001056648"/>
    </source>
</evidence>
<accession>A0ABY4VVG2</accession>
<dbReference type="EMBL" id="CP098736">
    <property type="protein sequence ID" value="USE81172.1"/>
    <property type="molecule type" value="Genomic_DNA"/>
</dbReference>
<keyword evidence="1" id="KW-0175">Coiled coil</keyword>
<name>A0ABY4VVG2_9BURK</name>
<evidence type="ECO:0000256" key="1">
    <source>
        <dbReference type="SAM" id="Coils"/>
    </source>
</evidence>
<evidence type="ECO:0000313" key="2">
    <source>
        <dbReference type="EMBL" id="USE81172.1"/>
    </source>
</evidence>
<gene>
    <name evidence="2" type="ORF">NDR89_15750</name>
</gene>
<feature type="coiled-coil region" evidence="1">
    <location>
        <begin position="34"/>
        <end position="75"/>
    </location>
</feature>
<sequence length="153" mass="16904">MIDIPAGLAIGKQAFDIAKGMITLSKDAAVTSKAMELTQVILQLQEQLRDAGLEIDTLQRQIAALRDDLSKKDDLSRYRLHRFPTGDLVYQLDPEKANGEIDHCICARCYADGRKGPMRRGDYLYQCSVCGATADFQAAPPVSSYASGRFDPY</sequence>
<proteinExistence type="predicted"/>
<keyword evidence="3" id="KW-1185">Reference proteome</keyword>
<dbReference type="Proteomes" id="UP001056648">
    <property type="component" value="Chromosome 2"/>
</dbReference>
<reference evidence="2" key="1">
    <citation type="submission" date="2022-06" db="EMBL/GenBank/DDBJ databases">
        <title>Complete genome sequence and characterization of Cupriavidus gilardii QJ1 isolated from contaminating cells.</title>
        <authorList>
            <person name="Qi J."/>
        </authorList>
    </citation>
    <scope>NUCLEOTIDE SEQUENCE</scope>
    <source>
        <strain evidence="2">QJ1</strain>
    </source>
</reference>
<dbReference type="RefSeq" id="WP_252253689.1">
    <property type="nucleotide sequence ID" value="NZ_CP098736.1"/>
</dbReference>